<dbReference type="Pfam" id="PF00069">
    <property type="entry name" value="Pkinase"/>
    <property type="match status" value="1"/>
</dbReference>
<feature type="domain" description="Protein kinase" evidence="7">
    <location>
        <begin position="1"/>
        <end position="242"/>
    </location>
</feature>
<keyword evidence="2" id="KW-0547">Nucleotide-binding</keyword>
<dbReference type="PROSITE" id="PS50011">
    <property type="entry name" value="PROTEIN_KINASE_DOM"/>
    <property type="match status" value="1"/>
</dbReference>
<accession>A0A3A4AAU3</accession>
<evidence type="ECO:0000256" key="2">
    <source>
        <dbReference type="ARBA" id="ARBA00022741"/>
    </source>
</evidence>
<dbReference type="InterPro" id="IPR008271">
    <property type="entry name" value="Ser/Thr_kinase_AS"/>
</dbReference>
<evidence type="ECO:0000256" key="3">
    <source>
        <dbReference type="ARBA" id="ARBA00022777"/>
    </source>
</evidence>
<dbReference type="OrthoDB" id="9762169at2"/>
<evidence type="ECO:0000256" key="1">
    <source>
        <dbReference type="ARBA" id="ARBA00022679"/>
    </source>
</evidence>
<keyword evidence="8" id="KW-0723">Serine/threonine-protein kinase</keyword>
<dbReference type="Proteomes" id="UP000265768">
    <property type="component" value="Unassembled WGS sequence"/>
</dbReference>
<feature type="region of interest" description="Disordered" evidence="5">
    <location>
        <begin position="234"/>
        <end position="325"/>
    </location>
</feature>
<dbReference type="PANTHER" id="PTHR43289">
    <property type="entry name" value="MITOGEN-ACTIVATED PROTEIN KINASE KINASE KINASE 20-RELATED"/>
    <property type="match status" value="1"/>
</dbReference>
<name>A0A3A4AAU3_9ACTN</name>
<dbReference type="AlphaFoldDB" id="A0A3A4AAU3"/>
<feature type="compositionally biased region" description="Basic and acidic residues" evidence="5">
    <location>
        <begin position="248"/>
        <end position="264"/>
    </location>
</feature>
<evidence type="ECO:0000313" key="8">
    <source>
        <dbReference type="EMBL" id="RJL25219.1"/>
    </source>
</evidence>
<proteinExistence type="predicted"/>
<evidence type="ECO:0000256" key="6">
    <source>
        <dbReference type="SAM" id="Phobius"/>
    </source>
</evidence>
<evidence type="ECO:0000256" key="5">
    <source>
        <dbReference type="SAM" id="MobiDB-lite"/>
    </source>
</evidence>
<dbReference type="InterPro" id="IPR000719">
    <property type="entry name" value="Prot_kinase_dom"/>
</dbReference>
<reference evidence="8 9" key="1">
    <citation type="submission" date="2018-09" db="EMBL/GenBank/DDBJ databases">
        <title>YIM 75507 draft genome.</title>
        <authorList>
            <person name="Tang S."/>
            <person name="Feng Y."/>
        </authorList>
    </citation>
    <scope>NUCLEOTIDE SEQUENCE [LARGE SCALE GENOMIC DNA]</scope>
    <source>
        <strain evidence="8 9">YIM 75507</strain>
    </source>
</reference>
<dbReference type="EMBL" id="QZEY01000013">
    <property type="protein sequence ID" value="RJL25219.1"/>
    <property type="molecule type" value="Genomic_DNA"/>
</dbReference>
<dbReference type="PANTHER" id="PTHR43289:SF34">
    <property type="entry name" value="SERINE_THREONINE-PROTEIN KINASE YBDM-RELATED"/>
    <property type="match status" value="1"/>
</dbReference>
<dbReference type="CDD" id="cd14014">
    <property type="entry name" value="STKc_PknB_like"/>
    <property type="match status" value="1"/>
</dbReference>
<keyword evidence="4" id="KW-0067">ATP-binding</keyword>
<dbReference type="PROSITE" id="PS00108">
    <property type="entry name" value="PROTEIN_KINASE_ST"/>
    <property type="match status" value="1"/>
</dbReference>
<evidence type="ECO:0000313" key="9">
    <source>
        <dbReference type="Proteomes" id="UP000265768"/>
    </source>
</evidence>
<dbReference type="SMART" id="SM00220">
    <property type="entry name" value="S_TKc"/>
    <property type="match status" value="1"/>
</dbReference>
<dbReference type="SUPFAM" id="SSF56112">
    <property type="entry name" value="Protein kinase-like (PK-like)"/>
    <property type="match status" value="1"/>
</dbReference>
<sequence>MGVVHLAVDPEGREVAVKVLHPHVAGNEQARRRLAREVETMRRIRSPHVAEVIDADVTARSPYIVTRYVHGRSLDQTVMEDGPLRGDELVRLIRGLSAALVAIHEAGVIHRDLKPGNVMIVHGEALVIDFGIAHLVDGTRLTQTGMFVGTPGYLAPEVLQDSEITQAADIHSFGSTVYYAATGKGPFGSGSFEAICFNVMEGRADLSAAPGWLRPFLAETLDVEARRRPTARAVRAKAQELVPGVSPARDDGHGHTKVFSREDTFSDLLPPVNYAEPPPRPPRRESRQARNQEAPPAVVAPPPVPDARAAAYPPPDRRAQPAYDRQVAGPREYRALHPLHAALLLAIVVGLAAMLPVLTCAFLLVIVVGLRVGDRLYRGVEQRRSVRGGNGNDAMLAVLGTPMALARAVLATALSGILSFAFGLCVWGGLKWLAGLGTDRAAAYGAAAFAAGLFVLPGGAAPRRAVMRTLTAVIPSRQVMMVSGLVLGVLAFFLVAMALGASPTWTPWRPPSKVISELVSEGRDTTWEFITGLVNDFIGRIGIRI</sequence>
<keyword evidence="6" id="KW-1133">Transmembrane helix</keyword>
<feature type="transmembrane region" description="Helical" evidence="6">
    <location>
        <begin position="442"/>
        <end position="461"/>
    </location>
</feature>
<protein>
    <submittedName>
        <fullName evidence="8">Serine/threonine protein kinase</fullName>
    </submittedName>
</protein>
<evidence type="ECO:0000256" key="4">
    <source>
        <dbReference type="ARBA" id="ARBA00022840"/>
    </source>
</evidence>
<dbReference type="Gene3D" id="3.30.200.20">
    <property type="entry name" value="Phosphorylase Kinase, domain 1"/>
    <property type="match status" value="1"/>
</dbReference>
<gene>
    <name evidence="8" type="ORF">D5H75_27600</name>
</gene>
<keyword evidence="6" id="KW-0812">Transmembrane</keyword>
<feature type="transmembrane region" description="Helical" evidence="6">
    <location>
        <begin position="482"/>
        <end position="501"/>
    </location>
</feature>
<keyword evidence="9" id="KW-1185">Reference proteome</keyword>
<dbReference type="GO" id="GO:0004674">
    <property type="term" value="F:protein serine/threonine kinase activity"/>
    <property type="evidence" value="ECO:0007669"/>
    <property type="project" value="UniProtKB-KW"/>
</dbReference>
<comment type="caution">
    <text evidence="8">The sequence shown here is derived from an EMBL/GenBank/DDBJ whole genome shotgun (WGS) entry which is preliminary data.</text>
</comment>
<evidence type="ECO:0000259" key="7">
    <source>
        <dbReference type="PROSITE" id="PS50011"/>
    </source>
</evidence>
<feature type="transmembrane region" description="Helical" evidence="6">
    <location>
        <begin position="408"/>
        <end position="430"/>
    </location>
</feature>
<dbReference type="Gene3D" id="1.10.510.10">
    <property type="entry name" value="Transferase(Phosphotransferase) domain 1"/>
    <property type="match status" value="1"/>
</dbReference>
<organism evidence="8 9">
    <name type="scientific">Bailinhaonella thermotolerans</name>
    <dbReference type="NCBI Taxonomy" id="1070861"/>
    <lineage>
        <taxon>Bacteria</taxon>
        <taxon>Bacillati</taxon>
        <taxon>Actinomycetota</taxon>
        <taxon>Actinomycetes</taxon>
        <taxon>Streptosporangiales</taxon>
        <taxon>Streptosporangiaceae</taxon>
        <taxon>Bailinhaonella</taxon>
    </lineage>
</organism>
<dbReference type="GO" id="GO:0005524">
    <property type="term" value="F:ATP binding"/>
    <property type="evidence" value="ECO:0007669"/>
    <property type="project" value="UniProtKB-KW"/>
</dbReference>
<keyword evidence="6" id="KW-0472">Membrane</keyword>
<feature type="transmembrane region" description="Helical" evidence="6">
    <location>
        <begin position="341"/>
        <end position="368"/>
    </location>
</feature>
<dbReference type="InterPro" id="IPR011009">
    <property type="entry name" value="Kinase-like_dom_sf"/>
</dbReference>
<keyword evidence="3 8" id="KW-0418">Kinase</keyword>
<keyword evidence="1" id="KW-0808">Transferase</keyword>